<dbReference type="RefSeq" id="WP_258797361.1">
    <property type="nucleotide sequence ID" value="NZ_JANTHX010000004.1"/>
</dbReference>
<protein>
    <recommendedName>
        <fullName evidence="1">Imm-5-like domain-containing protein</fullName>
    </recommendedName>
</protein>
<gene>
    <name evidence="2" type="ORF">NUH29_02560</name>
</gene>
<evidence type="ECO:0000313" key="2">
    <source>
        <dbReference type="EMBL" id="MCS0498431.1"/>
    </source>
</evidence>
<sequence>MPSPQSLDEGDRRLLAAWAADCAERVLPLFEREAPDDGRPRDAIARTRAYARGELTTAGEIRRRFVAGRAAAVVASAPAVASARSAAHASGVAHMGAHALGAAGYAVAAVAADRPDAVAAELDWQVQRMSLEVRAALRLLPALGSDAAGPLQAGGLLARGAVGSAITAIQARLAAED</sequence>
<accession>A0ABT1ZCJ8</accession>
<dbReference type="InterPro" id="IPR048667">
    <property type="entry name" value="Imm5-like"/>
</dbReference>
<name>A0ABT1ZCJ8_9MICO</name>
<dbReference type="Proteomes" id="UP001205337">
    <property type="component" value="Unassembled WGS sequence"/>
</dbReference>
<proteinExistence type="predicted"/>
<keyword evidence="3" id="KW-1185">Reference proteome</keyword>
<evidence type="ECO:0000313" key="3">
    <source>
        <dbReference type="Proteomes" id="UP001205337"/>
    </source>
</evidence>
<dbReference type="EMBL" id="JANTHX010000004">
    <property type="protein sequence ID" value="MCS0498431.1"/>
    <property type="molecule type" value="Genomic_DNA"/>
</dbReference>
<dbReference type="Pfam" id="PF21805">
    <property type="entry name" value="Imm5_like"/>
    <property type="match status" value="1"/>
</dbReference>
<comment type="caution">
    <text evidence="2">The sequence shown here is derived from an EMBL/GenBank/DDBJ whole genome shotgun (WGS) entry which is preliminary data.</text>
</comment>
<evidence type="ECO:0000259" key="1">
    <source>
        <dbReference type="Pfam" id="PF21805"/>
    </source>
</evidence>
<organism evidence="2 3">
    <name type="scientific">Protaetiibacter mangrovi</name>
    <dbReference type="NCBI Taxonomy" id="2970926"/>
    <lineage>
        <taxon>Bacteria</taxon>
        <taxon>Bacillati</taxon>
        <taxon>Actinomycetota</taxon>
        <taxon>Actinomycetes</taxon>
        <taxon>Micrococcales</taxon>
        <taxon>Microbacteriaceae</taxon>
        <taxon>Protaetiibacter</taxon>
    </lineage>
</organism>
<reference evidence="2 3" key="1">
    <citation type="submission" date="2022-08" db="EMBL/GenBank/DDBJ databases">
        <authorList>
            <person name="Li F."/>
        </authorList>
    </citation>
    <scope>NUCLEOTIDE SEQUENCE [LARGE SCALE GENOMIC DNA]</scope>
    <source>
        <strain evidence="2 3">10F1B-8-1</strain>
    </source>
</reference>
<feature type="domain" description="Imm-5-like" evidence="1">
    <location>
        <begin position="7"/>
        <end position="130"/>
    </location>
</feature>